<organism evidence="3 4">
    <name type="scientific">Phyllobacterium bourgognense</name>
    <dbReference type="NCBI Taxonomy" id="314236"/>
    <lineage>
        <taxon>Bacteria</taxon>
        <taxon>Pseudomonadati</taxon>
        <taxon>Pseudomonadota</taxon>
        <taxon>Alphaproteobacteria</taxon>
        <taxon>Hyphomicrobiales</taxon>
        <taxon>Phyllobacteriaceae</taxon>
        <taxon>Phyllobacterium</taxon>
    </lineage>
</organism>
<feature type="transmembrane region" description="Helical" evidence="1">
    <location>
        <begin position="76"/>
        <end position="101"/>
    </location>
</feature>
<dbReference type="EMBL" id="QPJM01000003">
    <property type="protein sequence ID" value="RCW85313.1"/>
    <property type="molecule type" value="Genomic_DNA"/>
</dbReference>
<dbReference type="InterPro" id="IPR016181">
    <property type="entry name" value="Acyl_CoA_acyltransferase"/>
</dbReference>
<dbReference type="CDD" id="cd04301">
    <property type="entry name" value="NAT_SF"/>
    <property type="match status" value="1"/>
</dbReference>
<dbReference type="GO" id="GO:0016747">
    <property type="term" value="F:acyltransferase activity, transferring groups other than amino-acyl groups"/>
    <property type="evidence" value="ECO:0007669"/>
    <property type="project" value="InterPro"/>
</dbReference>
<evidence type="ECO:0000313" key="3">
    <source>
        <dbReference type="EMBL" id="RCW85313.1"/>
    </source>
</evidence>
<dbReference type="Pfam" id="PF13508">
    <property type="entry name" value="Acetyltransf_7"/>
    <property type="match status" value="1"/>
</dbReference>
<evidence type="ECO:0000259" key="2">
    <source>
        <dbReference type="PROSITE" id="PS51186"/>
    </source>
</evidence>
<sequence>MDHHDLNLRPFRFEEIETLRSIEKSARLRYAGWDGLEMVVDAPSIAAERFLSGETVVAEIDGKCVGYVLMQPLDGLMYIASIMVAADFSGSGVGAAFLDVVKSRARDLKLSGVMLTTFRAPRWNGPWFRKYGFEPMPEERIGPCLRAILDRHATVLDMSKRETLWVEWH</sequence>
<evidence type="ECO:0000256" key="1">
    <source>
        <dbReference type="SAM" id="Phobius"/>
    </source>
</evidence>
<gene>
    <name evidence="3" type="ORF">C7476_103155</name>
</gene>
<dbReference type="SUPFAM" id="SSF55729">
    <property type="entry name" value="Acyl-CoA N-acyltransferases (Nat)"/>
    <property type="match status" value="1"/>
</dbReference>
<comment type="caution">
    <text evidence="3">The sequence shown here is derived from an EMBL/GenBank/DDBJ whole genome shotgun (WGS) entry which is preliminary data.</text>
</comment>
<evidence type="ECO:0000313" key="4">
    <source>
        <dbReference type="Proteomes" id="UP000253324"/>
    </source>
</evidence>
<accession>A0A368YYP2</accession>
<dbReference type="PROSITE" id="PS51186">
    <property type="entry name" value="GNAT"/>
    <property type="match status" value="1"/>
</dbReference>
<proteinExistence type="predicted"/>
<feature type="domain" description="N-acetyltransferase" evidence="2">
    <location>
        <begin position="6"/>
        <end position="163"/>
    </location>
</feature>
<dbReference type="InterPro" id="IPR000182">
    <property type="entry name" value="GNAT_dom"/>
</dbReference>
<keyword evidence="1" id="KW-0812">Transmembrane</keyword>
<dbReference type="OrthoDB" id="572496at2"/>
<name>A0A368YYP2_9HYPH</name>
<dbReference type="Gene3D" id="3.40.630.30">
    <property type="match status" value="1"/>
</dbReference>
<keyword evidence="3" id="KW-0808">Transferase</keyword>
<keyword evidence="1" id="KW-1133">Transmembrane helix</keyword>
<dbReference type="AlphaFoldDB" id="A0A368YYP2"/>
<protein>
    <submittedName>
        <fullName evidence="3">Acetyltransferase (GNAT) family protein</fullName>
    </submittedName>
</protein>
<keyword evidence="4" id="KW-1185">Reference proteome</keyword>
<keyword evidence="1" id="KW-0472">Membrane</keyword>
<dbReference type="RefSeq" id="WP_114429182.1">
    <property type="nucleotide sequence ID" value="NZ_QPJM01000003.1"/>
</dbReference>
<reference evidence="3 4" key="1">
    <citation type="submission" date="2018-07" db="EMBL/GenBank/DDBJ databases">
        <title>Genomic Encyclopedia of Type Strains, Phase III (KMG-III): the genomes of soil and plant-associated and newly described type strains.</title>
        <authorList>
            <person name="Whitman W."/>
        </authorList>
    </citation>
    <scope>NUCLEOTIDE SEQUENCE [LARGE SCALE GENOMIC DNA]</scope>
    <source>
        <strain evidence="3 4">31-25a</strain>
    </source>
</reference>
<dbReference type="Proteomes" id="UP000253324">
    <property type="component" value="Unassembled WGS sequence"/>
</dbReference>